<sequence length="129" mass="14301">MIAVKEEMKVPVVVDSGSLISNKILAEEHDKELKDAAKNELNPDMPGDSTPDIGGTKLGSNMKNEDEGSFRILLKGKSRRKQTLRIPISLLNKTYSSRSFKLDYNRVVRENDIFMPSSVSFAEVVSSGN</sequence>
<dbReference type="Proteomes" id="UP001732700">
    <property type="component" value="Unassembled WGS sequence"/>
</dbReference>
<accession>A0ACD6AR21</accession>
<evidence type="ECO:0000313" key="1">
    <source>
        <dbReference type="EnsemblPlants" id="AVESA.00010b.r2.UnG1473710.1.CDS.1"/>
    </source>
</evidence>
<dbReference type="EnsemblPlants" id="AVESA.00010b.r2.UnG1473710.1">
    <property type="protein sequence ID" value="AVESA.00010b.r2.UnG1473710.1.CDS.1"/>
    <property type="gene ID" value="AVESA.00010b.r2.UnG1473710"/>
</dbReference>
<proteinExistence type="predicted"/>
<name>A0ACD6AR21_AVESA</name>
<protein>
    <submittedName>
        <fullName evidence="1">Uncharacterized protein</fullName>
    </submittedName>
</protein>
<keyword evidence="2" id="KW-1185">Reference proteome</keyword>
<organism evidence="1 2">
    <name type="scientific">Avena sativa</name>
    <name type="common">Oat</name>
    <dbReference type="NCBI Taxonomy" id="4498"/>
    <lineage>
        <taxon>Eukaryota</taxon>
        <taxon>Viridiplantae</taxon>
        <taxon>Streptophyta</taxon>
        <taxon>Embryophyta</taxon>
        <taxon>Tracheophyta</taxon>
        <taxon>Spermatophyta</taxon>
        <taxon>Magnoliopsida</taxon>
        <taxon>Liliopsida</taxon>
        <taxon>Poales</taxon>
        <taxon>Poaceae</taxon>
        <taxon>BOP clade</taxon>
        <taxon>Pooideae</taxon>
        <taxon>Poodae</taxon>
        <taxon>Poeae</taxon>
        <taxon>Poeae Chloroplast Group 1 (Aveneae type)</taxon>
        <taxon>Aveninae</taxon>
        <taxon>Avena</taxon>
    </lineage>
</organism>
<evidence type="ECO:0000313" key="2">
    <source>
        <dbReference type="Proteomes" id="UP001732700"/>
    </source>
</evidence>
<reference evidence="1" key="1">
    <citation type="submission" date="2025-09" db="UniProtKB">
        <authorList>
            <consortium name="EnsemblPlants"/>
        </authorList>
    </citation>
    <scope>IDENTIFICATION</scope>
</reference>